<keyword evidence="3" id="KW-1185">Reference proteome</keyword>
<protein>
    <submittedName>
        <fullName evidence="2">DJ-1/PfpI family protein</fullName>
    </submittedName>
</protein>
<name>A0ABR8XM56_9BACL</name>
<dbReference type="SUPFAM" id="SSF52317">
    <property type="entry name" value="Class I glutamine amidotransferase-like"/>
    <property type="match status" value="1"/>
</dbReference>
<organism evidence="2 3">
    <name type="scientific">Solibacillus merdavium</name>
    <dbReference type="NCBI Taxonomy" id="2762218"/>
    <lineage>
        <taxon>Bacteria</taxon>
        <taxon>Bacillati</taxon>
        <taxon>Bacillota</taxon>
        <taxon>Bacilli</taxon>
        <taxon>Bacillales</taxon>
        <taxon>Caryophanaceae</taxon>
        <taxon>Solibacillus</taxon>
    </lineage>
</organism>
<feature type="domain" description="DJ-1/PfpI" evidence="1">
    <location>
        <begin position="2"/>
        <end position="156"/>
    </location>
</feature>
<evidence type="ECO:0000259" key="1">
    <source>
        <dbReference type="Pfam" id="PF01965"/>
    </source>
</evidence>
<dbReference type="RefSeq" id="WP_191703608.1">
    <property type="nucleotide sequence ID" value="NZ_JACSPW010000006.1"/>
</dbReference>
<dbReference type="EMBL" id="JACSPW010000006">
    <property type="protein sequence ID" value="MBD8033021.1"/>
    <property type="molecule type" value="Genomic_DNA"/>
</dbReference>
<accession>A0ABR8XM56</accession>
<evidence type="ECO:0000313" key="2">
    <source>
        <dbReference type="EMBL" id="MBD8033021.1"/>
    </source>
</evidence>
<gene>
    <name evidence="2" type="ORF">H9632_08065</name>
</gene>
<comment type="caution">
    <text evidence="2">The sequence shown here is derived from an EMBL/GenBank/DDBJ whole genome shotgun (WGS) entry which is preliminary data.</text>
</comment>
<dbReference type="InterPro" id="IPR002818">
    <property type="entry name" value="DJ-1/PfpI"/>
</dbReference>
<dbReference type="Gene3D" id="3.40.50.880">
    <property type="match status" value="1"/>
</dbReference>
<reference evidence="2 3" key="1">
    <citation type="submission" date="2020-08" db="EMBL/GenBank/DDBJ databases">
        <title>A Genomic Blueprint of the Chicken Gut Microbiome.</title>
        <authorList>
            <person name="Gilroy R."/>
            <person name="Ravi A."/>
            <person name="Getino M."/>
            <person name="Pursley I."/>
            <person name="Horton D.L."/>
            <person name="Alikhan N.-F."/>
            <person name="Baker D."/>
            <person name="Gharbi K."/>
            <person name="Hall N."/>
            <person name="Watson M."/>
            <person name="Adriaenssens E.M."/>
            <person name="Foster-Nyarko E."/>
            <person name="Jarju S."/>
            <person name="Secka A."/>
            <person name="Antonio M."/>
            <person name="Oren A."/>
            <person name="Chaudhuri R."/>
            <person name="La Ragione R.M."/>
            <person name="Hildebrand F."/>
            <person name="Pallen M.J."/>
        </authorList>
    </citation>
    <scope>NUCLEOTIDE SEQUENCE [LARGE SCALE GENOMIC DNA]</scope>
    <source>
        <strain evidence="2 3">Sa1YVA6</strain>
    </source>
</reference>
<dbReference type="PANTHER" id="PTHR48094:SF12">
    <property type="entry name" value="PARKINSON DISEASE PROTEIN 7 HOMOLOG"/>
    <property type="match status" value="1"/>
</dbReference>
<evidence type="ECO:0000313" key="3">
    <source>
        <dbReference type="Proteomes" id="UP000600565"/>
    </source>
</evidence>
<proteinExistence type="predicted"/>
<dbReference type="Proteomes" id="UP000600565">
    <property type="component" value="Unassembled WGS sequence"/>
</dbReference>
<dbReference type="Pfam" id="PF01965">
    <property type="entry name" value="DJ-1_PfpI"/>
    <property type="match status" value="1"/>
</dbReference>
<dbReference type="InterPro" id="IPR050325">
    <property type="entry name" value="Prot/Nucl_acid_deglycase"/>
</dbReference>
<sequence>MKKTAIILYPQFSEYELSVTLSILMQGNKPIVTVGLDNQPIRGESGLTCVADTTISEINIEEIDSIVLPGCLDIEPLLDEEDLVEFLKQVFSTETIVASISSSPYFLANAGLLTGKKYTVGLPMEAIEKLGVFEKENYCPDLVVQDGNMITARGCGFIKFGICLGKALNLEFDESWYQGT</sequence>
<dbReference type="InterPro" id="IPR029062">
    <property type="entry name" value="Class_I_gatase-like"/>
</dbReference>
<dbReference type="PANTHER" id="PTHR48094">
    <property type="entry name" value="PROTEIN/NUCLEIC ACID DEGLYCASE DJ-1-RELATED"/>
    <property type="match status" value="1"/>
</dbReference>